<feature type="transmembrane region" description="Helical" evidence="3">
    <location>
        <begin position="305"/>
        <end position="323"/>
    </location>
</feature>
<evidence type="ECO:0000259" key="4">
    <source>
        <dbReference type="Pfam" id="PF09177"/>
    </source>
</evidence>
<gene>
    <name evidence="5" type="ORF">PIB30_089930</name>
</gene>
<keyword evidence="3" id="KW-0812">Transmembrane</keyword>
<keyword evidence="1" id="KW-0653">Protein transport</keyword>
<dbReference type="CDD" id="cd21442">
    <property type="entry name" value="SNARE_NTD_STX6-like"/>
    <property type="match status" value="1"/>
</dbReference>
<evidence type="ECO:0000256" key="2">
    <source>
        <dbReference type="ARBA" id="ARBA00046280"/>
    </source>
</evidence>
<dbReference type="Gene3D" id="1.20.58.90">
    <property type="match status" value="1"/>
</dbReference>
<evidence type="ECO:0000313" key="5">
    <source>
        <dbReference type="EMBL" id="MED6164423.1"/>
    </source>
</evidence>
<keyword evidence="6" id="KW-1185">Reference proteome</keyword>
<organism evidence="5 6">
    <name type="scientific">Stylosanthes scabra</name>
    <dbReference type="NCBI Taxonomy" id="79078"/>
    <lineage>
        <taxon>Eukaryota</taxon>
        <taxon>Viridiplantae</taxon>
        <taxon>Streptophyta</taxon>
        <taxon>Embryophyta</taxon>
        <taxon>Tracheophyta</taxon>
        <taxon>Spermatophyta</taxon>
        <taxon>Magnoliopsida</taxon>
        <taxon>eudicotyledons</taxon>
        <taxon>Gunneridae</taxon>
        <taxon>Pentapetalae</taxon>
        <taxon>rosids</taxon>
        <taxon>fabids</taxon>
        <taxon>Fabales</taxon>
        <taxon>Fabaceae</taxon>
        <taxon>Papilionoideae</taxon>
        <taxon>50 kb inversion clade</taxon>
        <taxon>dalbergioids sensu lato</taxon>
        <taxon>Dalbergieae</taxon>
        <taxon>Pterocarpus clade</taxon>
        <taxon>Stylosanthes</taxon>
    </lineage>
</organism>
<dbReference type="PANTHER" id="PTHR34949:SF6">
    <property type="entry name" value="EXPRESSED PROTEIN"/>
    <property type="match status" value="1"/>
</dbReference>
<keyword evidence="3" id="KW-1133">Transmembrane helix</keyword>
<dbReference type="Pfam" id="PF09177">
    <property type="entry name" value="STX6_10_61_N"/>
    <property type="match status" value="1"/>
</dbReference>
<keyword evidence="1" id="KW-0813">Transport</keyword>
<evidence type="ECO:0000256" key="1">
    <source>
        <dbReference type="ARBA" id="ARBA00022927"/>
    </source>
</evidence>
<keyword evidence="3" id="KW-0472">Membrane</keyword>
<name>A0ABU6UWS2_9FABA</name>
<dbReference type="InterPro" id="IPR015260">
    <property type="entry name" value="Syntaxin-6/10/61_N"/>
</dbReference>
<dbReference type="PANTHER" id="PTHR34949">
    <property type="entry name" value="OS05G0443700 PROTEIN"/>
    <property type="match status" value="1"/>
</dbReference>
<dbReference type="InterPro" id="IPR010989">
    <property type="entry name" value="SNARE"/>
</dbReference>
<comment type="subcellular location">
    <subcellularLocation>
        <location evidence="2">Endomembrane system</location>
        <topology evidence="2">Single-pass type IV membrane protein</topology>
    </subcellularLocation>
</comment>
<protein>
    <recommendedName>
        <fullName evidence="4">Syntaxin 6/10/61 N-terminal domain-containing protein</fullName>
    </recommendedName>
</protein>
<dbReference type="SUPFAM" id="SSF47661">
    <property type="entry name" value="t-snare proteins"/>
    <property type="match status" value="1"/>
</dbReference>
<reference evidence="5 6" key="1">
    <citation type="journal article" date="2023" name="Plants (Basel)">
        <title>Bridging the Gap: Combining Genomics and Transcriptomics Approaches to Understand Stylosanthes scabra, an Orphan Legume from the Brazilian Caatinga.</title>
        <authorList>
            <person name="Ferreira-Neto J.R.C."/>
            <person name="da Silva M.D."/>
            <person name="Binneck E."/>
            <person name="de Melo N.F."/>
            <person name="da Silva R.H."/>
            <person name="de Melo A.L.T.M."/>
            <person name="Pandolfi V."/>
            <person name="Bustamante F.O."/>
            <person name="Brasileiro-Vidal A.C."/>
            <person name="Benko-Iseppon A.M."/>
        </authorList>
    </citation>
    <scope>NUCLEOTIDE SEQUENCE [LARGE SCALE GENOMIC DNA]</scope>
    <source>
        <tissue evidence="5">Leaves</tissue>
    </source>
</reference>
<evidence type="ECO:0000313" key="6">
    <source>
        <dbReference type="Proteomes" id="UP001341840"/>
    </source>
</evidence>
<comment type="caution">
    <text evidence="5">The sequence shown here is derived from an EMBL/GenBank/DDBJ whole genome shotgun (WGS) entry which is preliminary data.</text>
</comment>
<dbReference type="Proteomes" id="UP001341840">
    <property type="component" value="Unassembled WGS sequence"/>
</dbReference>
<evidence type="ECO:0000256" key="3">
    <source>
        <dbReference type="SAM" id="Phobius"/>
    </source>
</evidence>
<dbReference type="EMBL" id="JASCZI010122535">
    <property type="protein sequence ID" value="MED6164423.1"/>
    <property type="molecule type" value="Genomic_DNA"/>
</dbReference>
<feature type="domain" description="Syntaxin 6/10/61 N-terminal" evidence="4">
    <location>
        <begin position="11"/>
        <end position="102"/>
    </location>
</feature>
<proteinExistence type="predicted"/>
<accession>A0ABU6UWS2</accession>
<sequence>MASNFDRWEKDPFFEAAEEVQESADRLESAYRTWIRSTKDDSSMWNSDELRRDLNTALGTAKWQLDEFSRAVKSSYSRSSIEATRNRHRDFVTAIDEKITKVEHSLNEAGHSGDEASRPWARLDEGEQDELALFLSGMPATGNHRLVDNDSVSNSSKNAHVLSGLGEAKEDRLSTHHRRAASASADIGSWKIAVSDDAQQWSSSSGSSGPLPKVASLSAFLSSMGSVPVLKWPRNGYRKLNNKETDNALLPMTELNRVNNASFEKSKSSLDSSDESYDKQLYGWYGAIRRQIRRSQYQMQYSKPVRITVSIVVLLCLIVLIAFRAM</sequence>